<dbReference type="Gene3D" id="1.25.10.10">
    <property type="entry name" value="Leucine-rich Repeat Variant"/>
    <property type="match status" value="3"/>
</dbReference>
<feature type="compositionally biased region" description="Basic and acidic residues" evidence="1">
    <location>
        <begin position="1553"/>
        <end position="1570"/>
    </location>
</feature>
<dbReference type="PANTHER" id="PTHR21567:SF87">
    <property type="entry name" value="CRESCERIN-LIKE PROTEIN CHE-12"/>
    <property type="match status" value="1"/>
</dbReference>
<dbReference type="SUPFAM" id="SSF48371">
    <property type="entry name" value="ARM repeat"/>
    <property type="match status" value="2"/>
</dbReference>
<evidence type="ECO:0000313" key="4">
    <source>
        <dbReference type="Proteomes" id="UP001054857"/>
    </source>
</evidence>
<feature type="compositionally biased region" description="Gly residues" evidence="1">
    <location>
        <begin position="792"/>
        <end position="805"/>
    </location>
</feature>
<dbReference type="InterPro" id="IPR016024">
    <property type="entry name" value="ARM-type_fold"/>
</dbReference>
<dbReference type="GO" id="GO:0000226">
    <property type="term" value="P:microtubule cytoskeleton organization"/>
    <property type="evidence" value="ECO:0007669"/>
    <property type="project" value="TreeGrafter"/>
</dbReference>
<evidence type="ECO:0000256" key="1">
    <source>
        <dbReference type="SAM" id="MobiDB-lite"/>
    </source>
</evidence>
<dbReference type="EMBL" id="BMAR01000003">
    <property type="protein sequence ID" value="GFR42338.1"/>
    <property type="molecule type" value="Genomic_DNA"/>
</dbReference>
<feature type="compositionally biased region" description="Polar residues" evidence="1">
    <location>
        <begin position="818"/>
        <end position="830"/>
    </location>
</feature>
<feature type="compositionally biased region" description="Gly residues" evidence="1">
    <location>
        <begin position="492"/>
        <end position="503"/>
    </location>
</feature>
<dbReference type="InterPro" id="IPR024395">
    <property type="entry name" value="CLASP_N_dom"/>
</dbReference>
<feature type="region of interest" description="Disordered" evidence="1">
    <location>
        <begin position="354"/>
        <end position="423"/>
    </location>
</feature>
<keyword evidence="4" id="KW-1185">Reference proteome</keyword>
<dbReference type="Proteomes" id="UP001054857">
    <property type="component" value="Unassembled WGS sequence"/>
</dbReference>
<feature type="compositionally biased region" description="Gly residues" evidence="1">
    <location>
        <begin position="862"/>
        <end position="884"/>
    </location>
</feature>
<name>A0AAD3DKL1_9CHLO</name>
<evidence type="ECO:0000313" key="3">
    <source>
        <dbReference type="EMBL" id="GFR42338.1"/>
    </source>
</evidence>
<feature type="compositionally biased region" description="Polar residues" evidence="1">
    <location>
        <begin position="1258"/>
        <end position="1268"/>
    </location>
</feature>
<feature type="region of interest" description="Disordered" evidence="1">
    <location>
        <begin position="1159"/>
        <end position="1322"/>
    </location>
</feature>
<evidence type="ECO:0000259" key="2">
    <source>
        <dbReference type="SMART" id="SM01349"/>
    </source>
</evidence>
<feature type="region of interest" description="Disordered" evidence="1">
    <location>
        <begin position="675"/>
        <end position="695"/>
    </location>
</feature>
<protein>
    <recommendedName>
        <fullName evidence="2">TOG domain-containing protein</fullName>
    </recommendedName>
</protein>
<organism evidence="3 4">
    <name type="scientific">Astrephomene gubernaculifera</name>
    <dbReference type="NCBI Taxonomy" id="47775"/>
    <lineage>
        <taxon>Eukaryota</taxon>
        <taxon>Viridiplantae</taxon>
        <taxon>Chlorophyta</taxon>
        <taxon>core chlorophytes</taxon>
        <taxon>Chlorophyceae</taxon>
        <taxon>CS clade</taxon>
        <taxon>Chlamydomonadales</taxon>
        <taxon>Astrephomenaceae</taxon>
        <taxon>Astrephomene</taxon>
    </lineage>
</organism>
<feature type="domain" description="TOG" evidence="2">
    <location>
        <begin position="2"/>
        <end position="236"/>
    </location>
</feature>
<feature type="region of interest" description="Disordered" evidence="1">
    <location>
        <begin position="280"/>
        <end position="303"/>
    </location>
</feature>
<feature type="region of interest" description="Disordered" evidence="1">
    <location>
        <begin position="435"/>
        <end position="635"/>
    </location>
</feature>
<dbReference type="GO" id="GO:0008017">
    <property type="term" value="F:microtubule binding"/>
    <property type="evidence" value="ECO:0007669"/>
    <property type="project" value="TreeGrafter"/>
</dbReference>
<dbReference type="SMART" id="SM01349">
    <property type="entry name" value="TOG"/>
    <property type="match status" value="2"/>
</dbReference>
<accession>A0AAD3DKL1</accession>
<dbReference type="Pfam" id="PF12348">
    <property type="entry name" value="CLASP_N"/>
    <property type="match status" value="1"/>
</dbReference>
<gene>
    <name evidence="3" type="ORF">Agub_g3246</name>
</gene>
<dbReference type="InterPro" id="IPR011989">
    <property type="entry name" value="ARM-like"/>
</dbReference>
<dbReference type="PANTHER" id="PTHR21567">
    <property type="entry name" value="CLASP"/>
    <property type="match status" value="1"/>
</dbReference>
<feature type="compositionally biased region" description="Polar residues" evidence="1">
    <location>
        <begin position="739"/>
        <end position="751"/>
    </location>
</feature>
<feature type="compositionally biased region" description="Gly residues" evidence="1">
    <location>
        <begin position="1278"/>
        <end position="1292"/>
    </location>
</feature>
<feature type="compositionally biased region" description="Polar residues" evidence="1">
    <location>
        <begin position="675"/>
        <end position="689"/>
    </location>
</feature>
<feature type="region of interest" description="Disordered" evidence="1">
    <location>
        <begin position="1550"/>
        <end position="1570"/>
    </location>
</feature>
<reference evidence="3 4" key="1">
    <citation type="journal article" date="2021" name="Sci. Rep.">
        <title>Genome sequencing of the multicellular alga Astrephomene provides insights into convergent evolution of germ-soma differentiation.</title>
        <authorList>
            <person name="Yamashita S."/>
            <person name="Yamamoto K."/>
            <person name="Matsuzaki R."/>
            <person name="Suzuki S."/>
            <person name="Yamaguchi H."/>
            <person name="Hirooka S."/>
            <person name="Minakuchi Y."/>
            <person name="Miyagishima S."/>
            <person name="Kawachi M."/>
            <person name="Toyoda A."/>
            <person name="Nozaki H."/>
        </authorList>
    </citation>
    <scope>NUCLEOTIDE SEQUENCE [LARGE SCALE GENOMIC DNA]</scope>
    <source>
        <strain evidence="3 4">NIES-4017</strain>
    </source>
</reference>
<dbReference type="GO" id="GO:0005881">
    <property type="term" value="C:cytoplasmic microtubule"/>
    <property type="evidence" value="ECO:0007669"/>
    <property type="project" value="TreeGrafter"/>
</dbReference>
<feature type="domain" description="TOG" evidence="2">
    <location>
        <begin position="1321"/>
        <end position="1553"/>
    </location>
</feature>
<feature type="region of interest" description="Disordered" evidence="1">
    <location>
        <begin position="855"/>
        <end position="915"/>
    </location>
</feature>
<feature type="compositionally biased region" description="Low complexity" evidence="1">
    <location>
        <begin position="443"/>
        <end position="463"/>
    </location>
</feature>
<proteinExistence type="predicted"/>
<sequence>MTSGVPEAFGFVPRHIVADLQDVGNWKSRATAIDALHKYLKDVAKPATLVPSLADFVKFLADLVVDANFKIAISAMSILGDLATKVGSELQPYLRVAAISLLDKLVDSKILVRGANMKLIKRLMHACSPATVLAELAAAGASKPNCRVREELINVHIMAMLAFSRGSYDAAAVYRLLASGLEDAKEKVRLVALEGLAVLHSRLGGEELAALMAGGGGQQAGGGQPLAEALRAQVAARLANPALPVLNGDGLVEHAVELPSSDNPDIRLVDAAFGGAPGVKMSWGETATPPRPRMRSNPTADGLAPAVSRPAQPIAIPAPPAPGAASGLDLMARMGSDPVASGRREALLHMDGGRGTGGGGLPAAHPPMHMEGGRGTGGGGLPPTHPHVQQEDAGLLPPPHRSGSIQPLPPTTGRLGSHDLLSGGAPITAAPLLSATGWSSHNPHLQQQSASHPHPQPGSSSLHRGTSPLREVTMSGPGGLSLLGTENSQEHSGGGSGPGGLGHGSALQPLKHPWGASRSLDSQAAGAARGLQEGCEDSPLSPTRGYQPLFNHRHSGSTATGDPGRDSLDLLAPRPTSVRTQAAQELRESRGPPAHSHSHPPPQMPAFSSQQLHHHLPPQQQQQGLSGTQASTGLWLPSGLEQDSAVTRQETFSPSKAEMLARLKNRQIEKRAATAQQLDAGQGPASSDLASAPTDLPAPSLSFSVGQNARRYLVQQFSDGQREGASSRAEAANPRGYNSVLNTPTRAQGTPANPFDDGPPSTHGHRPARVGLAARLNRATPLNSDSALASGLGSGPGPGSAGAGPGQPPSAAIAIPTRSPTLPGSHSGTPGASEDYPARNPSPALNRLRARSAENTAANPGTPGGPGSGPGAGGGAGVSSGGGPGPTPATPGTAAGAYWEKGRGGDVGSEELTPLAEPEKVIKEVIAKLTKANHADRKELQWHEQYEALIDARRLVRHHHEHVKNYMHEFIRAAAPAIDQLRSQTAKCALMLFQECFCLLNPRVLERELDEIVPVLLKKAGEVSNAGRDNFLAAEADRVLAEMYRCCSESRSTTALLSCAGHKNPYVRGKVAFHLDNHLEACAGGGGGRQTLAGNTACIERLFKAAAAFLEEGSLDTRTHGKRIIWHVKGLMPSRAEFERLLACLTPESLHRKVVDVVEGLNGPPPPPSRGFAGAGATAGAGSRMASRQVGTGTGATPASPARPLLDQAAGSLTQPPPPVRQGSYSAPSPLHSGSATPERRRLGRQRTNDLDGIPESGGNSRTNSFNGRQPRLSAGAGAAGGGMGVGGGGLSSSGRLRHAASADGSTSSAGMPSSSTSSNGFGPMVQETVVKALQLLTAKDFRERIEAMRNVEGVVSALSGAPDGLLMTLLDALVARLGDGNTKVSMAALGLVANLAGSLRHRMSLGLNTLVPALAATLGSTNDKVRAEAVVAADSLLASLDPAMLVQHFSHCVGNGTLQRGKPILVEKLVQIVNGLYGTKPQLVTRYAVPAAFALLNDSRGGEAKAAANALLGALARLMGPALLEQATSLNGVAQQKVAEAVAAATGQVMSEWDRERSGTGDRHGGGGR</sequence>
<feature type="region of interest" description="Disordered" evidence="1">
    <location>
        <begin position="718"/>
        <end position="767"/>
    </location>
</feature>
<feature type="region of interest" description="Disordered" evidence="1">
    <location>
        <begin position="783"/>
        <end position="843"/>
    </location>
</feature>
<dbReference type="InterPro" id="IPR034085">
    <property type="entry name" value="TOG"/>
</dbReference>
<feature type="compositionally biased region" description="Polar residues" evidence="1">
    <location>
        <begin position="1223"/>
        <end position="1236"/>
    </location>
</feature>
<feature type="compositionally biased region" description="Low complexity" evidence="1">
    <location>
        <begin position="1300"/>
        <end position="1322"/>
    </location>
</feature>
<comment type="caution">
    <text evidence="3">The sequence shown here is derived from an EMBL/GenBank/DDBJ whole genome shotgun (WGS) entry which is preliminary data.</text>
</comment>
<feature type="compositionally biased region" description="Low complexity" evidence="1">
    <location>
        <begin position="617"/>
        <end position="627"/>
    </location>
</feature>